<protein>
    <submittedName>
        <fullName evidence="2">Glycerophosphodiester phosphodiesterase</fullName>
    </submittedName>
</protein>
<dbReference type="InParanoid" id="A0A2G4YMU7"/>
<dbReference type="SUPFAM" id="SSF51695">
    <property type="entry name" value="PLC-like phosphodiesterases"/>
    <property type="match status" value="1"/>
</dbReference>
<evidence type="ECO:0000313" key="2">
    <source>
        <dbReference type="EMBL" id="PHZ83654.1"/>
    </source>
</evidence>
<proteinExistence type="predicted"/>
<dbReference type="GO" id="GO:0008081">
    <property type="term" value="F:phosphoric diester hydrolase activity"/>
    <property type="evidence" value="ECO:0007669"/>
    <property type="project" value="InterPro"/>
</dbReference>
<dbReference type="InterPro" id="IPR030395">
    <property type="entry name" value="GP_PDE_dom"/>
</dbReference>
<dbReference type="PANTHER" id="PTHR46211:SF1">
    <property type="entry name" value="GLYCEROPHOSPHODIESTER PHOSPHODIESTERASE, CYTOPLASMIC"/>
    <property type="match status" value="1"/>
</dbReference>
<dbReference type="AlphaFoldDB" id="A0A2G4YMU7"/>
<evidence type="ECO:0000259" key="1">
    <source>
        <dbReference type="PROSITE" id="PS51704"/>
    </source>
</evidence>
<dbReference type="Gene3D" id="3.20.20.190">
    <property type="entry name" value="Phosphatidylinositol (PI) phosphodiesterase"/>
    <property type="match status" value="1"/>
</dbReference>
<dbReference type="PANTHER" id="PTHR46211">
    <property type="entry name" value="GLYCEROPHOSPHORYL DIESTER PHOSPHODIESTERASE"/>
    <property type="match status" value="1"/>
</dbReference>
<keyword evidence="3" id="KW-1185">Reference proteome</keyword>
<comment type="caution">
    <text evidence="2">The sequence shown here is derived from an EMBL/GenBank/DDBJ whole genome shotgun (WGS) entry which is preliminary data.</text>
</comment>
<name>A0A2G4YMU7_9PROT</name>
<dbReference type="OrthoDB" id="384721at2"/>
<sequence>MNKKWLTDSSYAPLAFAHRGLHGPVTGHVENSLSAFLAANDANVGIELDVLLSKDNQAMVIHEVNLHRLTGLDADIGDFTAEELMQINLSGVQDVILPLSHVLAAVEPKFPLLVEIKGDQLKPQVIAAASHQALKDYKGPVAIMSFYPDIITWFKDHAPDIARGLVATSRNDGDLPDAYFSEDGQIKITKNLDVDFIAYDIRTLPNKVSAYCREKSLPLFTWTVRTQAEKDRARQYTNGPIFEILPDD</sequence>
<organism evidence="2 3">
    <name type="scientific">Paremcibacter congregatus</name>
    <dbReference type="NCBI Taxonomy" id="2043170"/>
    <lineage>
        <taxon>Bacteria</taxon>
        <taxon>Pseudomonadati</taxon>
        <taxon>Pseudomonadota</taxon>
        <taxon>Alphaproteobacteria</taxon>
        <taxon>Emcibacterales</taxon>
        <taxon>Emcibacteraceae</taxon>
        <taxon>Paremcibacter</taxon>
    </lineage>
</organism>
<dbReference type="RefSeq" id="WP_099474650.1">
    <property type="nucleotide sequence ID" value="NZ_CP041025.1"/>
</dbReference>
<dbReference type="InterPro" id="IPR017946">
    <property type="entry name" value="PLC-like_Pdiesterase_TIM-brl"/>
</dbReference>
<dbReference type="Pfam" id="PF03009">
    <property type="entry name" value="GDPD"/>
    <property type="match status" value="1"/>
</dbReference>
<feature type="domain" description="GP-PDE" evidence="1">
    <location>
        <begin position="13"/>
        <end position="248"/>
    </location>
</feature>
<accession>A0A2G4YMU7</accession>
<dbReference type="PROSITE" id="PS51704">
    <property type="entry name" value="GP_PDE"/>
    <property type="match status" value="1"/>
</dbReference>
<reference evidence="2 3" key="1">
    <citation type="submission" date="2017-10" db="EMBL/GenBank/DDBJ databases">
        <title>Frigbacter circumglobatus gen. nov. sp. nov., isolated from sediment cultured in situ.</title>
        <authorList>
            <person name="Zhao Z."/>
        </authorList>
    </citation>
    <scope>NUCLEOTIDE SEQUENCE [LARGE SCALE GENOMIC DNA]</scope>
    <source>
        <strain evidence="2 3">ZYL</strain>
    </source>
</reference>
<gene>
    <name evidence="2" type="ORF">CRD36_14855</name>
</gene>
<evidence type="ECO:0000313" key="3">
    <source>
        <dbReference type="Proteomes" id="UP000229730"/>
    </source>
</evidence>
<dbReference type="EMBL" id="PDEM01000031">
    <property type="protein sequence ID" value="PHZ83654.1"/>
    <property type="molecule type" value="Genomic_DNA"/>
</dbReference>
<dbReference type="GO" id="GO:0006629">
    <property type="term" value="P:lipid metabolic process"/>
    <property type="evidence" value="ECO:0007669"/>
    <property type="project" value="InterPro"/>
</dbReference>
<dbReference type="Proteomes" id="UP000229730">
    <property type="component" value="Unassembled WGS sequence"/>
</dbReference>